<accession>A0A7R9MCW3</accession>
<feature type="coiled-coil region" evidence="1">
    <location>
        <begin position="32"/>
        <end position="178"/>
    </location>
</feature>
<feature type="region of interest" description="Disordered" evidence="2">
    <location>
        <begin position="314"/>
        <end position="346"/>
    </location>
</feature>
<reference evidence="3" key="1">
    <citation type="submission" date="2020-11" db="EMBL/GenBank/DDBJ databases">
        <authorList>
            <person name="Tran Van P."/>
        </authorList>
    </citation>
    <scope>NUCLEOTIDE SEQUENCE</scope>
</reference>
<keyword evidence="1" id="KW-0175">Coiled coil</keyword>
<feature type="non-terminal residue" evidence="3">
    <location>
        <position position="346"/>
    </location>
</feature>
<dbReference type="EMBL" id="OC928381">
    <property type="protein sequence ID" value="CAD7657730.1"/>
    <property type="molecule type" value="Genomic_DNA"/>
</dbReference>
<proteinExistence type="predicted"/>
<protein>
    <submittedName>
        <fullName evidence="3">Uncharacterized protein</fullName>
    </submittedName>
</protein>
<feature type="region of interest" description="Disordered" evidence="2">
    <location>
        <begin position="250"/>
        <end position="272"/>
    </location>
</feature>
<dbReference type="EMBL" id="CAJPVJ010013556">
    <property type="protein sequence ID" value="CAG2174916.1"/>
    <property type="molecule type" value="Genomic_DNA"/>
</dbReference>
<dbReference type="OrthoDB" id="6515510at2759"/>
<sequence length="346" mass="40494">ELNLGKKEEKVKEVEQRLHSQVKIVKEKIDNKKLSEIELAKSRKDLEILRKENEVLKERVDSMEDYQSMKFENKSLKNEIHVIKETLKSKQTDFEIEREKFDKTVKESDEKILKLRMDLRKCEQQVLLMKQKHQGDIDEYDNKLEQLNNQFKQSTLAVKQLQHKNHLLSKEILSIRNETQKSVSLKEMPNNNNNHRESDGQTFGCYICEDNVKALEESSLEFLVTQKLSSDPNNEHNLDLQTLKTVSNPQNKAQENGSHGREQNQNEVPFSDNRSHAIRITGNTGAKQNAIQLMQTNDNKQTFDAKAEDIKSNNNTLNYNNIHKQRVEKSSHEDYDKDISNTFDDW</sequence>
<dbReference type="Proteomes" id="UP000728032">
    <property type="component" value="Unassembled WGS sequence"/>
</dbReference>
<keyword evidence="4" id="KW-1185">Reference proteome</keyword>
<evidence type="ECO:0000313" key="4">
    <source>
        <dbReference type="Proteomes" id="UP000728032"/>
    </source>
</evidence>
<evidence type="ECO:0000256" key="2">
    <source>
        <dbReference type="SAM" id="MobiDB-lite"/>
    </source>
</evidence>
<gene>
    <name evidence="3" type="ORF">ONB1V03_LOCUS14355</name>
</gene>
<name>A0A7R9MCW3_9ACAR</name>
<organism evidence="3">
    <name type="scientific">Oppiella nova</name>
    <dbReference type="NCBI Taxonomy" id="334625"/>
    <lineage>
        <taxon>Eukaryota</taxon>
        <taxon>Metazoa</taxon>
        <taxon>Ecdysozoa</taxon>
        <taxon>Arthropoda</taxon>
        <taxon>Chelicerata</taxon>
        <taxon>Arachnida</taxon>
        <taxon>Acari</taxon>
        <taxon>Acariformes</taxon>
        <taxon>Sarcoptiformes</taxon>
        <taxon>Oribatida</taxon>
        <taxon>Brachypylina</taxon>
        <taxon>Oppioidea</taxon>
        <taxon>Oppiidae</taxon>
        <taxon>Oppiella</taxon>
    </lineage>
</organism>
<feature type="compositionally biased region" description="Basic and acidic residues" evidence="2">
    <location>
        <begin position="325"/>
        <end position="339"/>
    </location>
</feature>
<evidence type="ECO:0000313" key="3">
    <source>
        <dbReference type="EMBL" id="CAD7657730.1"/>
    </source>
</evidence>
<evidence type="ECO:0000256" key="1">
    <source>
        <dbReference type="SAM" id="Coils"/>
    </source>
</evidence>
<dbReference type="AlphaFoldDB" id="A0A7R9MCW3"/>